<accession>A0AC59Y9B0</accession>
<protein>
    <submittedName>
        <fullName evidence="1">Uncharacterized protein</fullName>
    </submittedName>
</protein>
<evidence type="ECO:0000313" key="1">
    <source>
        <dbReference type="EMBL" id="CAM9498610.1"/>
    </source>
</evidence>
<gene>
    <name evidence="1" type="ORF">MRATA1EN22A_LOCUS3369</name>
</gene>
<evidence type="ECO:0000313" key="2">
    <source>
        <dbReference type="Proteomes" id="UP001162501"/>
    </source>
</evidence>
<name>A0AC59Y9B0_RANTA</name>
<proteinExistence type="predicted"/>
<organism evidence="1 2">
    <name type="scientific">Rangifer tarandus platyrhynchus</name>
    <name type="common">Svalbard reindeer</name>
    <dbReference type="NCBI Taxonomy" id="3082113"/>
    <lineage>
        <taxon>Eukaryota</taxon>
        <taxon>Metazoa</taxon>
        <taxon>Chordata</taxon>
        <taxon>Craniata</taxon>
        <taxon>Vertebrata</taxon>
        <taxon>Euteleostomi</taxon>
        <taxon>Mammalia</taxon>
        <taxon>Eutheria</taxon>
        <taxon>Laurasiatheria</taxon>
        <taxon>Artiodactyla</taxon>
        <taxon>Ruminantia</taxon>
        <taxon>Pecora</taxon>
        <taxon>Cervidae</taxon>
        <taxon>Odocoileinae</taxon>
        <taxon>Rangifer</taxon>
    </lineage>
</organism>
<reference evidence="1" key="2">
    <citation type="submission" date="2025-03" db="EMBL/GenBank/DDBJ databases">
        <authorList>
            <consortium name="ELIXIR-Norway"/>
            <consortium name="Elixir Norway"/>
        </authorList>
    </citation>
    <scope>NUCLEOTIDE SEQUENCE</scope>
</reference>
<reference evidence="1" key="1">
    <citation type="submission" date="2023-05" db="EMBL/GenBank/DDBJ databases">
        <authorList>
            <consortium name="ELIXIR-Norway"/>
        </authorList>
    </citation>
    <scope>NUCLEOTIDE SEQUENCE</scope>
</reference>
<dbReference type="Proteomes" id="UP001162501">
    <property type="component" value="Chromosome 11"/>
</dbReference>
<sequence length="152" mass="17082">MMGRVGKQWFVVPDMPGQDRLSRRRDPTCPGTVLSAVLHQLKASGMISFHSNFQWPPVALQMKNRLLSWVHRPPGSSSLMPTLFQYPSLALIPTPIPLGQINFCALFSSVFNCLFLEEAHLDLQTRLSFMLFGPKVATSSSGNTYHCRNFMV</sequence>
<dbReference type="EMBL" id="OX596095">
    <property type="protein sequence ID" value="CAM9498610.1"/>
    <property type="molecule type" value="Genomic_DNA"/>
</dbReference>